<dbReference type="EMBL" id="KB300896">
    <property type="protein sequence ID" value="ELU06203.1"/>
    <property type="molecule type" value="Genomic_DNA"/>
</dbReference>
<dbReference type="GO" id="GO:0003684">
    <property type="term" value="F:damaged DNA binding"/>
    <property type="evidence" value="ECO:0007669"/>
    <property type="project" value="InterPro"/>
</dbReference>
<dbReference type="Pfam" id="PF01286">
    <property type="entry name" value="XPA_N"/>
    <property type="match status" value="1"/>
</dbReference>
<dbReference type="PANTHER" id="PTHR10142:SF0">
    <property type="entry name" value="DNA REPAIR PROTEIN COMPLEMENTING XP-A CELLS"/>
    <property type="match status" value="1"/>
</dbReference>
<dbReference type="NCBIfam" id="TIGR00598">
    <property type="entry name" value="rad14"/>
    <property type="match status" value="1"/>
</dbReference>
<keyword evidence="6" id="KW-0862">Zinc</keyword>
<dbReference type="PROSITE" id="PS00752">
    <property type="entry name" value="XPA_1"/>
    <property type="match status" value="1"/>
</dbReference>
<dbReference type="AlphaFoldDB" id="R7UJD2"/>
<dbReference type="GO" id="GO:0070914">
    <property type="term" value="P:UV-damage excision repair"/>
    <property type="evidence" value="ECO:0007669"/>
    <property type="project" value="TreeGrafter"/>
</dbReference>
<evidence type="ECO:0000313" key="14">
    <source>
        <dbReference type="EnsemblMetazoa" id="CapteP169471"/>
    </source>
</evidence>
<dbReference type="Proteomes" id="UP000014760">
    <property type="component" value="Unassembled WGS sequence"/>
</dbReference>
<feature type="domain" description="XPA C-terminal" evidence="12">
    <location>
        <begin position="133"/>
        <end position="184"/>
    </location>
</feature>
<dbReference type="GO" id="GO:0006284">
    <property type="term" value="P:base-excision repair"/>
    <property type="evidence" value="ECO:0007669"/>
    <property type="project" value="TreeGrafter"/>
</dbReference>
<dbReference type="Gene3D" id="3.90.530.10">
    <property type="entry name" value="XPA C-terminal domain"/>
    <property type="match status" value="1"/>
</dbReference>
<sequence>MSSDAEAPVQEASVQEAASPLSDSQVARIERNRQKALLLRQARLASRPYALDKQSREGKKAVTKVTDTGAGFFIEEEEKTELEKKATVSHPLGAILDGDLSVCEECGKPFSDSYLLSTFDLSVCDRCRDNDEKHKLITRTEAKNVFLLKDADFDRREPPLKFIVKKNPHNPRWGDMKLYLLPQVRDRCLEVWGDEEKLEEARQARQDNAEKSKNKKYEKKMKELRRAVRSSLYKKDLSGHTHEYGEESYDDDEDMFSKTCTSCGHVLTYEKM</sequence>
<dbReference type="STRING" id="283909.R7UJD2"/>
<dbReference type="OrthoDB" id="68328at2759"/>
<comment type="similarity">
    <text evidence="2">Belongs to the XPA family.</text>
</comment>
<dbReference type="OMA" id="EFGEDTY"/>
<dbReference type="GO" id="GO:0008270">
    <property type="term" value="F:zinc ion binding"/>
    <property type="evidence" value="ECO:0007669"/>
    <property type="project" value="UniProtKB-KW"/>
</dbReference>
<reference evidence="14" key="3">
    <citation type="submission" date="2015-06" db="UniProtKB">
        <authorList>
            <consortium name="EnsemblMetazoa"/>
        </authorList>
    </citation>
    <scope>IDENTIFICATION</scope>
</reference>
<dbReference type="InterPro" id="IPR037129">
    <property type="entry name" value="XPA_sf"/>
</dbReference>
<dbReference type="FunFam" id="3.90.530.10:FF:000001">
    <property type="entry name" value="DNA repair protein complementing XP-A cells"/>
    <property type="match status" value="1"/>
</dbReference>
<dbReference type="PANTHER" id="PTHR10142">
    <property type="entry name" value="DNA REPAIR PROTEIN COMPLEMENTING XP-A CELLS"/>
    <property type="match status" value="1"/>
</dbReference>
<evidence type="ECO:0000256" key="4">
    <source>
        <dbReference type="ARBA" id="ARBA00022763"/>
    </source>
</evidence>
<evidence type="ECO:0000256" key="5">
    <source>
        <dbReference type="ARBA" id="ARBA00022771"/>
    </source>
</evidence>
<reference evidence="13 15" key="2">
    <citation type="journal article" date="2013" name="Nature">
        <title>Insights into bilaterian evolution from three spiralian genomes.</title>
        <authorList>
            <person name="Simakov O."/>
            <person name="Marletaz F."/>
            <person name="Cho S.J."/>
            <person name="Edsinger-Gonzales E."/>
            <person name="Havlak P."/>
            <person name="Hellsten U."/>
            <person name="Kuo D.H."/>
            <person name="Larsson T."/>
            <person name="Lv J."/>
            <person name="Arendt D."/>
            <person name="Savage R."/>
            <person name="Osoegawa K."/>
            <person name="de Jong P."/>
            <person name="Grimwood J."/>
            <person name="Chapman J.A."/>
            <person name="Shapiro H."/>
            <person name="Aerts A."/>
            <person name="Otillar R.P."/>
            <person name="Terry A.Y."/>
            <person name="Boore J.L."/>
            <person name="Grigoriev I.V."/>
            <person name="Lindberg D.R."/>
            <person name="Seaver E.C."/>
            <person name="Weisblat D.A."/>
            <person name="Putnam N.H."/>
            <person name="Rokhsar D.S."/>
        </authorList>
    </citation>
    <scope>NUCLEOTIDE SEQUENCE</scope>
    <source>
        <strain evidence="13 15">I ESC-2004</strain>
    </source>
</reference>
<keyword evidence="5" id="KW-0863">Zinc-finger</keyword>
<dbReference type="SUPFAM" id="SSF46955">
    <property type="entry name" value="Putative DNA-binding domain"/>
    <property type="match status" value="1"/>
</dbReference>
<evidence type="ECO:0000256" key="3">
    <source>
        <dbReference type="ARBA" id="ARBA00022723"/>
    </source>
</evidence>
<protein>
    <recommendedName>
        <fullName evidence="12">XPA C-terminal domain-containing protein</fullName>
    </recommendedName>
</protein>
<evidence type="ECO:0000313" key="15">
    <source>
        <dbReference type="Proteomes" id="UP000014760"/>
    </source>
</evidence>
<accession>R7UJD2</accession>
<dbReference type="GO" id="GO:1901255">
    <property type="term" value="P:nucleotide-excision repair involved in interstrand cross-link repair"/>
    <property type="evidence" value="ECO:0007669"/>
    <property type="project" value="TreeGrafter"/>
</dbReference>
<gene>
    <name evidence="13" type="ORF">CAPTEDRAFT_169471</name>
</gene>
<evidence type="ECO:0000256" key="6">
    <source>
        <dbReference type="ARBA" id="ARBA00022833"/>
    </source>
</evidence>
<keyword evidence="10" id="KW-0175">Coiled coil</keyword>
<evidence type="ECO:0000256" key="1">
    <source>
        <dbReference type="ARBA" id="ARBA00004123"/>
    </source>
</evidence>
<evidence type="ECO:0000256" key="11">
    <source>
        <dbReference type="SAM" id="MobiDB-lite"/>
    </source>
</evidence>
<dbReference type="InterPro" id="IPR022656">
    <property type="entry name" value="XPA_C"/>
</dbReference>
<dbReference type="InterPro" id="IPR022652">
    <property type="entry name" value="Znf_XPA_CS"/>
</dbReference>
<evidence type="ECO:0000256" key="9">
    <source>
        <dbReference type="ARBA" id="ARBA00023242"/>
    </source>
</evidence>
<name>R7UJD2_CAPTE</name>
<evidence type="ECO:0000313" key="13">
    <source>
        <dbReference type="EMBL" id="ELU06203.1"/>
    </source>
</evidence>
<keyword evidence="15" id="KW-1185">Reference proteome</keyword>
<keyword evidence="3" id="KW-0479">Metal-binding</keyword>
<feature type="coiled-coil region" evidence="10">
    <location>
        <begin position="195"/>
        <end position="227"/>
    </location>
</feature>
<dbReference type="InterPro" id="IPR009061">
    <property type="entry name" value="DNA-bd_dom_put_sf"/>
</dbReference>
<comment type="subcellular location">
    <subcellularLocation>
        <location evidence="1">Nucleus</location>
    </subcellularLocation>
</comment>
<keyword evidence="9" id="KW-0539">Nucleus</keyword>
<dbReference type="Pfam" id="PF05181">
    <property type="entry name" value="XPA_C"/>
    <property type="match status" value="1"/>
</dbReference>
<dbReference type="FunCoup" id="R7UJD2">
    <property type="interactions" value="1231"/>
</dbReference>
<evidence type="ECO:0000259" key="12">
    <source>
        <dbReference type="Pfam" id="PF05181"/>
    </source>
</evidence>
<dbReference type="GO" id="GO:0000110">
    <property type="term" value="C:nucleotide-excision repair factor 1 complex"/>
    <property type="evidence" value="ECO:0007669"/>
    <property type="project" value="TreeGrafter"/>
</dbReference>
<organism evidence="13">
    <name type="scientific">Capitella teleta</name>
    <name type="common">Polychaete worm</name>
    <dbReference type="NCBI Taxonomy" id="283909"/>
    <lineage>
        <taxon>Eukaryota</taxon>
        <taxon>Metazoa</taxon>
        <taxon>Spiralia</taxon>
        <taxon>Lophotrochozoa</taxon>
        <taxon>Annelida</taxon>
        <taxon>Polychaeta</taxon>
        <taxon>Sedentaria</taxon>
        <taxon>Scolecida</taxon>
        <taxon>Capitellidae</taxon>
        <taxon>Capitella</taxon>
    </lineage>
</organism>
<evidence type="ECO:0000256" key="8">
    <source>
        <dbReference type="ARBA" id="ARBA00023204"/>
    </source>
</evidence>
<evidence type="ECO:0000256" key="7">
    <source>
        <dbReference type="ARBA" id="ARBA00023125"/>
    </source>
</evidence>
<feature type="region of interest" description="Disordered" evidence="11">
    <location>
        <begin position="1"/>
        <end position="27"/>
    </location>
</feature>
<proteinExistence type="inferred from homology"/>
<dbReference type="InterPro" id="IPR000465">
    <property type="entry name" value="XPA/RAD14"/>
</dbReference>
<dbReference type="EnsemblMetazoa" id="CapteT169471">
    <property type="protein sequence ID" value="CapteP169471"/>
    <property type="gene ID" value="CapteG169471"/>
</dbReference>
<keyword evidence="7" id="KW-0238">DNA-binding</keyword>
<dbReference type="CDD" id="cd21076">
    <property type="entry name" value="DBD_XPA"/>
    <property type="match status" value="1"/>
</dbReference>
<evidence type="ECO:0000256" key="2">
    <source>
        <dbReference type="ARBA" id="ARBA00005548"/>
    </source>
</evidence>
<dbReference type="GO" id="GO:0000715">
    <property type="term" value="P:nucleotide-excision repair, DNA damage recognition"/>
    <property type="evidence" value="ECO:0007669"/>
    <property type="project" value="TreeGrafter"/>
</dbReference>
<evidence type="ECO:0000256" key="10">
    <source>
        <dbReference type="SAM" id="Coils"/>
    </source>
</evidence>
<reference evidence="15" key="1">
    <citation type="submission" date="2012-12" db="EMBL/GenBank/DDBJ databases">
        <authorList>
            <person name="Hellsten U."/>
            <person name="Grimwood J."/>
            <person name="Chapman J.A."/>
            <person name="Shapiro H."/>
            <person name="Aerts A."/>
            <person name="Otillar R.P."/>
            <person name="Terry A.Y."/>
            <person name="Boore J.L."/>
            <person name="Simakov O."/>
            <person name="Marletaz F."/>
            <person name="Cho S.-J."/>
            <person name="Edsinger-Gonzales E."/>
            <person name="Havlak P."/>
            <person name="Kuo D.-H."/>
            <person name="Larsson T."/>
            <person name="Lv J."/>
            <person name="Arendt D."/>
            <person name="Savage R."/>
            <person name="Osoegawa K."/>
            <person name="de Jong P."/>
            <person name="Lindberg D.R."/>
            <person name="Seaver E.C."/>
            <person name="Weisblat D.A."/>
            <person name="Putnam N.H."/>
            <person name="Grigoriev I.V."/>
            <person name="Rokhsar D.S."/>
        </authorList>
    </citation>
    <scope>NUCLEOTIDE SEQUENCE</scope>
    <source>
        <strain evidence="15">I ESC-2004</strain>
    </source>
</reference>
<dbReference type="EMBL" id="AMQN01022979">
    <property type="status" value="NOT_ANNOTATED_CDS"/>
    <property type="molecule type" value="Genomic_DNA"/>
</dbReference>
<dbReference type="SUPFAM" id="SSF57716">
    <property type="entry name" value="Glucocorticoid receptor-like (DNA-binding domain)"/>
    <property type="match status" value="1"/>
</dbReference>
<keyword evidence="8" id="KW-0234">DNA repair</keyword>
<keyword evidence="4" id="KW-0227">DNA damage</keyword>
<dbReference type="HOGENOM" id="CLU_053731_1_0_1"/>